<dbReference type="AlphaFoldDB" id="A0A3Q2TDN1"/>
<accession>A0A3Q2TDN1</accession>
<sequence>MPQKYHRRLKLTVYFNNDNNDNLLTDNDERNINENDTITALTPFLPESSWNPPDESIPHTVHQLVQRDLRYFDKKKALTELKNNKQIIIKSADKGSSIVIMDKEQTSFSYISKHDSDGRIFERFYGTQTWCKPFQIPLGRPIVSDCGRETYVTAEYIDYYLNPLSIKHNNILTISGVFGPTTNKTSKLLLTL</sequence>
<dbReference type="Ensembl" id="ENSFHET00000021258.1">
    <property type="protein sequence ID" value="ENSFHEP00000013665.1"/>
    <property type="gene ID" value="ENSFHEG00000015194.1"/>
</dbReference>
<keyword evidence="2" id="KW-1185">Reference proteome</keyword>
<evidence type="ECO:0000313" key="2">
    <source>
        <dbReference type="Proteomes" id="UP000265000"/>
    </source>
</evidence>
<name>A0A3Q2TDN1_FUNHE</name>
<reference evidence="1" key="1">
    <citation type="submission" date="2025-08" db="UniProtKB">
        <authorList>
            <consortium name="Ensembl"/>
        </authorList>
    </citation>
    <scope>IDENTIFICATION</scope>
</reference>
<protein>
    <submittedName>
        <fullName evidence="1">Uncharacterized protein</fullName>
    </submittedName>
</protein>
<organism evidence="1 2">
    <name type="scientific">Fundulus heteroclitus</name>
    <name type="common">Killifish</name>
    <name type="synonym">Mummichog</name>
    <dbReference type="NCBI Taxonomy" id="8078"/>
    <lineage>
        <taxon>Eukaryota</taxon>
        <taxon>Metazoa</taxon>
        <taxon>Chordata</taxon>
        <taxon>Craniata</taxon>
        <taxon>Vertebrata</taxon>
        <taxon>Euteleostomi</taxon>
        <taxon>Actinopterygii</taxon>
        <taxon>Neopterygii</taxon>
        <taxon>Teleostei</taxon>
        <taxon>Neoteleostei</taxon>
        <taxon>Acanthomorphata</taxon>
        <taxon>Ovalentaria</taxon>
        <taxon>Atherinomorphae</taxon>
        <taxon>Cyprinodontiformes</taxon>
        <taxon>Fundulidae</taxon>
        <taxon>Fundulus</taxon>
    </lineage>
</organism>
<evidence type="ECO:0000313" key="1">
    <source>
        <dbReference type="Ensembl" id="ENSFHEP00000013665.1"/>
    </source>
</evidence>
<dbReference type="STRING" id="8078.ENSFHEP00000013665"/>
<reference evidence="1" key="2">
    <citation type="submission" date="2025-09" db="UniProtKB">
        <authorList>
            <consortium name="Ensembl"/>
        </authorList>
    </citation>
    <scope>IDENTIFICATION</scope>
</reference>
<proteinExistence type="predicted"/>
<dbReference type="Proteomes" id="UP000265000">
    <property type="component" value="Unplaced"/>
</dbReference>